<dbReference type="AlphaFoldDB" id="A0A3R9K475"/>
<evidence type="ECO:0000313" key="1">
    <source>
        <dbReference type="EMBL" id="RSI99607.1"/>
    </source>
</evidence>
<name>A0A3R9K475_STRMT</name>
<proteinExistence type="predicted"/>
<dbReference type="EMBL" id="RJOA01000003">
    <property type="protein sequence ID" value="RSI99607.1"/>
    <property type="molecule type" value="Genomic_DNA"/>
</dbReference>
<sequence>MSQKEAQGLLQIASDNVEFGIYAVEKNNKLDMLNLKMPSKTALKRQLRSFKAQGFKVYCNGL</sequence>
<reference evidence="1 2" key="1">
    <citation type="submission" date="2018-11" db="EMBL/GenBank/DDBJ databases">
        <title>Species Designations Belie Phenotypic and Genotypic Heterogeneity in Oral Streptococci.</title>
        <authorList>
            <person name="Velsko I."/>
        </authorList>
    </citation>
    <scope>NUCLEOTIDE SEQUENCE [LARGE SCALE GENOMIC DNA]</scope>
    <source>
        <strain evidence="1 2">BCC49</strain>
    </source>
</reference>
<gene>
    <name evidence="1" type="ORF">D8843_02030</name>
</gene>
<accession>A0A3R9K475</accession>
<comment type="caution">
    <text evidence="1">The sequence shown here is derived from an EMBL/GenBank/DDBJ whole genome shotgun (WGS) entry which is preliminary data.</text>
</comment>
<evidence type="ECO:0000313" key="2">
    <source>
        <dbReference type="Proteomes" id="UP000280535"/>
    </source>
</evidence>
<protein>
    <submittedName>
        <fullName evidence="1">Uncharacterized protein</fullName>
    </submittedName>
</protein>
<organism evidence="1 2">
    <name type="scientific">Streptococcus mitis</name>
    <dbReference type="NCBI Taxonomy" id="28037"/>
    <lineage>
        <taxon>Bacteria</taxon>
        <taxon>Bacillati</taxon>
        <taxon>Bacillota</taxon>
        <taxon>Bacilli</taxon>
        <taxon>Lactobacillales</taxon>
        <taxon>Streptococcaceae</taxon>
        <taxon>Streptococcus</taxon>
        <taxon>Streptococcus mitis group</taxon>
    </lineage>
</organism>
<dbReference type="Proteomes" id="UP000280535">
    <property type="component" value="Unassembled WGS sequence"/>
</dbReference>